<dbReference type="InterPro" id="IPR050189">
    <property type="entry name" value="MFS_Efflux_Transporters"/>
</dbReference>
<dbReference type="PANTHER" id="PTHR43124">
    <property type="entry name" value="PURINE EFFLUX PUMP PBUE"/>
    <property type="match status" value="1"/>
</dbReference>
<evidence type="ECO:0000313" key="9">
    <source>
        <dbReference type="Proteomes" id="UP000252182"/>
    </source>
</evidence>
<keyword evidence="2" id="KW-1003">Cell membrane</keyword>
<feature type="transmembrane region" description="Helical" evidence="6">
    <location>
        <begin position="138"/>
        <end position="159"/>
    </location>
</feature>
<feature type="transmembrane region" description="Helical" evidence="6">
    <location>
        <begin position="276"/>
        <end position="297"/>
    </location>
</feature>
<dbReference type="PROSITE" id="PS50850">
    <property type="entry name" value="MFS"/>
    <property type="match status" value="1"/>
</dbReference>
<keyword evidence="3 6" id="KW-0812">Transmembrane</keyword>
<dbReference type="AlphaFoldDB" id="A0A345DE17"/>
<gene>
    <name evidence="8" type="ORF">DTO96_102360</name>
</gene>
<dbReference type="OrthoDB" id="6095882at2"/>
<feature type="transmembrane region" description="Helical" evidence="6">
    <location>
        <begin position="104"/>
        <end position="126"/>
    </location>
</feature>
<evidence type="ECO:0000313" key="8">
    <source>
        <dbReference type="EMBL" id="AXF86605.1"/>
    </source>
</evidence>
<feature type="transmembrane region" description="Helical" evidence="6">
    <location>
        <begin position="79"/>
        <end position="98"/>
    </location>
</feature>
<dbReference type="PANTHER" id="PTHR43124:SF3">
    <property type="entry name" value="CHLORAMPHENICOL EFFLUX PUMP RV0191"/>
    <property type="match status" value="1"/>
</dbReference>
<dbReference type="Pfam" id="PF07690">
    <property type="entry name" value="MFS_1"/>
    <property type="match status" value="1"/>
</dbReference>
<feature type="transmembrane region" description="Helical" evidence="6">
    <location>
        <begin position="223"/>
        <end position="243"/>
    </location>
</feature>
<dbReference type="GO" id="GO:0005886">
    <property type="term" value="C:plasma membrane"/>
    <property type="evidence" value="ECO:0007669"/>
    <property type="project" value="UniProtKB-SubCell"/>
</dbReference>
<evidence type="ECO:0000256" key="5">
    <source>
        <dbReference type="ARBA" id="ARBA00023136"/>
    </source>
</evidence>
<feature type="transmembrane region" description="Helical" evidence="6">
    <location>
        <begin position="249"/>
        <end position="269"/>
    </location>
</feature>
<accession>A0A345DE17</accession>
<dbReference type="Proteomes" id="UP000252182">
    <property type="component" value="Chromosome"/>
</dbReference>
<dbReference type="KEGG" id="hyf:DTO96_102360"/>
<keyword evidence="9" id="KW-1185">Reference proteome</keyword>
<dbReference type="InterPro" id="IPR036259">
    <property type="entry name" value="MFS_trans_sf"/>
</dbReference>
<dbReference type="Gene3D" id="1.20.1250.20">
    <property type="entry name" value="MFS general substrate transporter like domains"/>
    <property type="match status" value="1"/>
</dbReference>
<evidence type="ECO:0000256" key="3">
    <source>
        <dbReference type="ARBA" id="ARBA00022692"/>
    </source>
</evidence>
<dbReference type="GO" id="GO:0022857">
    <property type="term" value="F:transmembrane transporter activity"/>
    <property type="evidence" value="ECO:0007669"/>
    <property type="project" value="InterPro"/>
</dbReference>
<evidence type="ECO:0000256" key="6">
    <source>
        <dbReference type="SAM" id="Phobius"/>
    </source>
</evidence>
<feature type="transmembrane region" description="Helical" evidence="6">
    <location>
        <begin position="341"/>
        <end position="364"/>
    </location>
</feature>
<keyword evidence="4 6" id="KW-1133">Transmembrane helix</keyword>
<evidence type="ECO:0000256" key="4">
    <source>
        <dbReference type="ARBA" id="ARBA00022989"/>
    </source>
</evidence>
<organism evidence="8 9">
    <name type="scientific">Ephemeroptericola cinctiostellae</name>
    <dbReference type="NCBI Taxonomy" id="2268024"/>
    <lineage>
        <taxon>Bacteria</taxon>
        <taxon>Pseudomonadati</taxon>
        <taxon>Pseudomonadota</taxon>
        <taxon>Betaproteobacteria</taxon>
        <taxon>Burkholderiales</taxon>
        <taxon>Burkholderiaceae</taxon>
        <taxon>Ephemeroptericola</taxon>
    </lineage>
</organism>
<evidence type="ECO:0000259" key="7">
    <source>
        <dbReference type="PROSITE" id="PS50850"/>
    </source>
</evidence>
<evidence type="ECO:0000256" key="2">
    <source>
        <dbReference type="ARBA" id="ARBA00022475"/>
    </source>
</evidence>
<dbReference type="InterPro" id="IPR011701">
    <property type="entry name" value="MFS"/>
</dbReference>
<keyword evidence="5 6" id="KW-0472">Membrane</keyword>
<feature type="domain" description="Major facilitator superfamily (MFS) profile" evidence="7">
    <location>
        <begin position="13"/>
        <end position="396"/>
    </location>
</feature>
<dbReference type="EMBL" id="CP031124">
    <property type="protein sequence ID" value="AXF86605.1"/>
    <property type="molecule type" value="Genomic_DNA"/>
</dbReference>
<reference evidence="9" key="1">
    <citation type="submission" date="2018-07" db="EMBL/GenBank/DDBJ databases">
        <authorList>
            <person name="Kim H."/>
        </authorList>
    </citation>
    <scope>NUCLEOTIDE SEQUENCE [LARGE SCALE GENOMIC DNA]</scope>
    <source>
        <strain evidence="9">F02</strain>
    </source>
</reference>
<dbReference type="RefSeq" id="WP_114563660.1">
    <property type="nucleotide sequence ID" value="NZ_CP031124.1"/>
</dbReference>
<dbReference type="SUPFAM" id="SSF103473">
    <property type="entry name" value="MFS general substrate transporter"/>
    <property type="match status" value="1"/>
</dbReference>
<feature type="transmembrane region" description="Helical" evidence="6">
    <location>
        <begin position="165"/>
        <end position="183"/>
    </location>
</feature>
<feature type="transmembrane region" description="Helical" evidence="6">
    <location>
        <begin position="303"/>
        <end position="329"/>
    </location>
</feature>
<feature type="transmembrane region" description="Helical" evidence="6">
    <location>
        <begin position="370"/>
        <end position="391"/>
    </location>
</feature>
<feature type="transmembrane region" description="Helical" evidence="6">
    <location>
        <begin position="50"/>
        <end position="72"/>
    </location>
</feature>
<name>A0A345DE17_9BURK</name>
<sequence length="396" mass="42390">MPQNSPMHTHWPRIALLWLCGLAAAMQFAKVSLGFDDLLAFYAVTPAQLGWSLSIVGMSGLLFGVTAGLFAHAVGFRRLLLMGLGLGAVLSLLQTLMLPYPLFFITRLLEGVSHLVIIVIAPILITANSAPQHRSITIGLWSTFFGAAFALTSLCAPSIVAHFGVRGLLVAQAMFISMMWLLVRLTLKTDGHEQDTCHLPKISTLFRQNIEVYQQFKAILPGLSFMCYTATSVSLMTFIPKFVGDDRAWLAPLLPVLSILGTFSAGWLAQSLIPPFRLLASAFFSVAAAGVVFFMSVQAGVGVSAVALVLMFLGGLSGGASFALIPYLSHDKWFQVRANGALAQLANVGSTVGPPLFAGAISHFGVQGLVLPLVCFALSGVCVVLCAVRYLHRHAE</sequence>
<comment type="subcellular location">
    <subcellularLocation>
        <location evidence="1">Cell membrane</location>
        <topology evidence="1">Multi-pass membrane protein</topology>
    </subcellularLocation>
</comment>
<protein>
    <recommendedName>
        <fullName evidence="7">Major facilitator superfamily (MFS) profile domain-containing protein</fullName>
    </recommendedName>
</protein>
<evidence type="ECO:0000256" key="1">
    <source>
        <dbReference type="ARBA" id="ARBA00004651"/>
    </source>
</evidence>
<dbReference type="InterPro" id="IPR020846">
    <property type="entry name" value="MFS_dom"/>
</dbReference>
<proteinExistence type="predicted"/>